<keyword evidence="10" id="KW-1185">Reference proteome</keyword>
<dbReference type="InterPro" id="IPR036286">
    <property type="entry name" value="LexA/Signal_pep-like_sf"/>
</dbReference>
<dbReference type="EMBL" id="JYHA01000089">
    <property type="protein sequence ID" value="KKB96335.1"/>
    <property type="molecule type" value="Genomic_DNA"/>
</dbReference>
<keyword evidence="5" id="KW-0234">DNA repair</keyword>
<gene>
    <name evidence="9" type="primary">lexA</name>
    <name evidence="9" type="ORF">SZ25_00573</name>
</gene>
<dbReference type="GO" id="GO:0003677">
    <property type="term" value="F:DNA binding"/>
    <property type="evidence" value="ECO:0007669"/>
    <property type="project" value="InterPro"/>
</dbReference>
<dbReference type="InterPro" id="IPR006197">
    <property type="entry name" value="Peptidase_S24_LexA"/>
</dbReference>
<keyword evidence="3 7" id="KW-0378">Hydrolase</keyword>
<dbReference type="PRINTS" id="PR00726">
    <property type="entry name" value="LEXASERPTASE"/>
</dbReference>
<keyword evidence="2" id="KW-0227">DNA damage</keyword>
<comment type="similarity">
    <text evidence="1 7">Belongs to the peptidase S24 family.</text>
</comment>
<evidence type="ECO:0000256" key="6">
    <source>
        <dbReference type="ARBA" id="ARBA00023236"/>
    </source>
</evidence>
<dbReference type="InterPro" id="IPR015927">
    <property type="entry name" value="Peptidase_S24_S26A/B/C"/>
</dbReference>
<dbReference type="InterPro" id="IPR050077">
    <property type="entry name" value="LexA_repressor"/>
</dbReference>
<evidence type="ECO:0000256" key="1">
    <source>
        <dbReference type="ARBA" id="ARBA00007484"/>
    </source>
</evidence>
<dbReference type="AlphaFoldDB" id="A0A0F5MNH9"/>
<dbReference type="GO" id="GO:0006355">
    <property type="term" value="P:regulation of DNA-templated transcription"/>
    <property type="evidence" value="ECO:0007669"/>
    <property type="project" value="InterPro"/>
</dbReference>
<dbReference type="GO" id="GO:0009432">
    <property type="term" value="P:SOS response"/>
    <property type="evidence" value="ECO:0007669"/>
    <property type="project" value="UniProtKB-KW"/>
</dbReference>
<dbReference type="EC" id="3.4.21.88" evidence="9"/>
<reference evidence="9 10" key="1">
    <citation type="submission" date="2015-02" db="EMBL/GenBank/DDBJ databases">
        <title>Single cell genomics of a rare environmental alphaproteobacterium provides unique insights into Rickettsiaceae evolution.</title>
        <authorList>
            <person name="Martijn J."/>
            <person name="Schulz F."/>
            <person name="Zaremba-Niedzwiedzka K."/>
            <person name="Viklund J."/>
            <person name="Stepanauskas R."/>
            <person name="Andersson S.G.E."/>
            <person name="Horn M."/>
            <person name="Guy L."/>
            <person name="Ettema T.J.G."/>
        </authorList>
    </citation>
    <scope>NUCLEOTIDE SEQUENCE [LARGE SCALE GENOMIC DNA]</scope>
    <source>
        <strain evidence="9 10">SCGC AAA041-L04</strain>
    </source>
</reference>
<dbReference type="Pfam" id="PF00717">
    <property type="entry name" value="Peptidase_S24"/>
    <property type="match status" value="1"/>
</dbReference>
<dbReference type="GO" id="GO:0004252">
    <property type="term" value="F:serine-type endopeptidase activity"/>
    <property type="evidence" value="ECO:0007669"/>
    <property type="project" value="UniProtKB-EC"/>
</dbReference>
<feature type="domain" description="Peptidase S24/S26A/S26B/S26C" evidence="8">
    <location>
        <begin position="19"/>
        <end position="134"/>
    </location>
</feature>
<organism evidence="9 10">
    <name type="scientific">Candidatus Arcanibacter lacustris</name>
    <dbReference type="NCBI Taxonomy" id="1607817"/>
    <lineage>
        <taxon>Bacteria</taxon>
        <taxon>Pseudomonadati</taxon>
        <taxon>Pseudomonadota</taxon>
        <taxon>Alphaproteobacteria</taxon>
        <taxon>Rickettsiales</taxon>
        <taxon>Candidatus Arcanibacter</taxon>
    </lineage>
</organism>
<sequence length="142" mass="16060">MNLKIIIPSYETKLESPYYVTGVEAGFPSPCDDHIEKQLDLNDHLIGNKDSTFFVRVSGDSMINAGIFDNDLLIVDKSLEAKHNSIVIAIINDEFTVKRLKINKDGSMMLMPENEKYQPIILNELEELSIWGVVTSVIRSFI</sequence>
<evidence type="ECO:0000256" key="2">
    <source>
        <dbReference type="ARBA" id="ARBA00022763"/>
    </source>
</evidence>
<dbReference type="Proteomes" id="UP000033358">
    <property type="component" value="Unassembled WGS sequence"/>
</dbReference>
<keyword evidence="6" id="KW-0742">SOS response</keyword>
<proteinExistence type="inferred from homology"/>
<dbReference type="CDD" id="cd06529">
    <property type="entry name" value="S24_LexA-like"/>
    <property type="match status" value="1"/>
</dbReference>
<evidence type="ECO:0000256" key="7">
    <source>
        <dbReference type="RuleBase" id="RU003991"/>
    </source>
</evidence>
<dbReference type="Gene3D" id="2.10.109.10">
    <property type="entry name" value="Umud Fragment, subunit A"/>
    <property type="match status" value="1"/>
</dbReference>
<dbReference type="PANTHER" id="PTHR33516">
    <property type="entry name" value="LEXA REPRESSOR"/>
    <property type="match status" value="1"/>
</dbReference>
<evidence type="ECO:0000256" key="5">
    <source>
        <dbReference type="ARBA" id="ARBA00023204"/>
    </source>
</evidence>
<dbReference type="NCBIfam" id="NF007621">
    <property type="entry name" value="PRK10276.1"/>
    <property type="match status" value="1"/>
</dbReference>
<keyword evidence="4 7" id="KW-0068">Autocatalytic cleavage</keyword>
<dbReference type="PATRIC" id="fig|1607817.3.peg.571"/>
<comment type="caution">
    <text evidence="9">The sequence shown here is derived from an EMBL/GenBank/DDBJ whole genome shotgun (WGS) entry which is preliminary data.</text>
</comment>
<evidence type="ECO:0000313" key="10">
    <source>
        <dbReference type="Proteomes" id="UP000033358"/>
    </source>
</evidence>
<evidence type="ECO:0000259" key="8">
    <source>
        <dbReference type="Pfam" id="PF00717"/>
    </source>
</evidence>
<dbReference type="GO" id="GO:0006281">
    <property type="term" value="P:DNA repair"/>
    <property type="evidence" value="ECO:0007669"/>
    <property type="project" value="UniProtKB-KW"/>
</dbReference>
<dbReference type="InterPro" id="IPR039418">
    <property type="entry name" value="LexA-like"/>
</dbReference>
<evidence type="ECO:0000256" key="4">
    <source>
        <dbReference type="ARBA" id="ARBA00022813"/>
    </source>
</evidence>
<protein>
    <submittedName>
        <fullName evidence="9">LexA repressor</fullName>
        <ecNumber evidence="9">3.4.21.88</ecNumber>
    </submittedName>
</protein>
<dbReference type="SUPFAM" id="SSF51306">
    <property type="entry name" value="LexA/Signal peptidase"/>
    <property type="match status" value="1"/>
</dbReference>
<accession>A0A0F5MNH9</accession>
<name>A0A0F5MNH9_9RICK</name>
<evidence type="ECO:0000313" key="9">
    <source>
        <dbReference type="EMBL" id="KKB96335.1"/>
    </source>
</evidence>
<dbReference type="PANTHER" id="PTHR33516:SF2">
    <property type="entry name" value="LEXA REPRESSOR-RELATED"/>
    <property type="match status" value="1"/>
</dbReference>
<evidence type="ECO:0000256" key="3">
    <source>
        <dbReference type="ARBA" id="ARBA00022801"/>
    </source>
</evidence>